<proteinExistence type="predicted"/>
<reference evidence="1" key="1">
    <citation type="submission" date="2016-10" db="EMBL/GenBank/DDBJ databases">
        <authorList>
            <person name="Varghese N."/>
        </authorList>
    </citation>
    <scope>NUCLEOTIDE SEQUENCE</scope>
</reference>
<accession>A0A218MKZ4</accession>
<evidence type="ECO:0000313" key="1">
    <source>
        <dbReference type="EMBL" id="ASE99953.1"/>
    </source>
</evidence>
<sequence length="344" mass="40539">MKKLLILFLLLSNLTYCQDFLKKTFKFSTFYIAANGGTSLSDVDIYSVTEGLQTQTIKTPYDYNFTFGVRKIARFGYENRANTFYDGTETSFSDAATIGKIKGFEFLFELDYKRQEGVDYLDQNHFLRYVAPEWIFKTEYLQDGFADIEYFEASQRYRYKINNKLSFNGGIVQRFAEPYGYDPLKQWVLSTGDIHYTYLAIQEGYNVDVFNSIYTDPAGEVVATNVEVWEAVVIPDVLSGYVERKKNEIPVQWNHSLVLGFDYYHYTKDFWLHSWANLLPYHYDLGNEYSYHNYVGDQWLDYSGGLIFGYKLNKNLGLFVEGKYNKYWNREWYDFKCGVNYVIF</sequence>
<reference evidence="1" key="2">
    <citation type="journal article" date="2017" name="Nat. Commun.">
        <title>Single-virus genomics reveals hidden cosmopolitan and abundant viruses.</title>
        <authorList>
            <person name="Martinez-Hernandez F."/>
            <person name="Fornas O."/>
            <person name="Lluesma Gomez M."/>
            <person name="Bolduc B."/>
            <person name="de la Cruz Pena M.J."/>
            <person name="Martinez J.M."/>
            <person name="Anton J."/>
            <person name="Gasol J.M."/>
            <person name="Rosselli R."/>
            <person name="Rodriguez-Valera F."/>
            <person name="Sullivan M.B."/>
            <person name="Acinas S.G."/>
            <person name="Martinez-Garcia M."/>
        </authorList>
    </citation>
    <scope>NUCLEOTIDE SEQUENCE</scope>
</reference>
<dbReference type="EMBL" id="KY052808">
    <property type="protein sequence ID" value="ASE99953.1"/>
    <property type="molecule type" value="Genomic_DNA"/>
</dbReference>
<organism evidence="1">
    <name type="scientific">uncultured virus</name>
    <dbReference type="NCBI Taxonomy" id="340016"/>
    <lineage>
        <taxon>Viruses</taxon>
        <taxon>environmental samples</taxon>
    </lineage>
</organism>
<name>A0A218MKZ4_9VIRU</name>
<protein>
    <submittedName>
        <fullName evidence="1">Uncharacterized protein</fullName>
    </submittedName>
</protein>